<proteinExistence type="predicted"/>
<dbReference type="Proteomes" id="UP000317369">
    <property type="component" value="Chromosome"/>
</dbReference>
<sequence length="735" mass="82185">MNTKSTLILLALVTALGLAYYFMMLSTQSPSSNPIITQRQSELLLTLDGQPLSARQIQQISIIKRGNPEPLTLAKKANTWQQTSPVQFPLDQEYITQLLNAITTLRFTESFPLDSPNIPSTQDIGLEDPHAIITLKLENNTDITIILGNETIGGNAYLTLNQSPTIYVTSNLFQQVLTTAEPQNLWTASLSLPPESKLNQFTLKTPEFSQTFYANGNSWYLNRKATARANTNNIKQLFTQLTPLKIKPLETKLNLTSEQIFSESNTVATLTCSLAGQNYTLKIGPSADLKKQYVYASLASPLTSTDAVFTIDSDTARILTENMNYWQDNKLFDIPKDRFRSMTMRNADQSIRLAVSYNPITATFSYLNPMPSYPIDQQFTNIYINSLLQAEGSAYIALSKPLAKPFASITINQYRSAIAQTINLYSFDSTKHDVTWITTDHGSSNTLTTLAVRPGETVGYLLTDEQLAMLNLSAIDLRDRTMVDLSVDLPNSITLKRSDAPAYKFDNASGDWSLEGTSSRFERLAFNKLLAALSPLRAEQWHSQMELPNHDISLTLTYRQDSPPTEIFINSRTQNAQIQTSKTSSVFKLNKQIIDLLNLEYRDRTILNLLPSQIISININNNQLIARNRRSEYICNGLPISDQSIPASIINALSSLHADRMFVDLPKAEVKQQNIFTIKTKSKTYSMTIYQFDGTSITYGQLTPPSPARTITFTMPKQAAESFDAAVAKLPKLTQ</sequence>
<accession>A0A517YTT0</accession>
<evidence type="ECO:0000313" key="2">
    <source>
        <dbReference type="EMBL" id="QDU33640.1"/>
    </source>
</evidence>
<dbReference type="RefSeq" id="WP_145076835.1">
    <property type="nucleotide sequence ID" value="NZ_CP036425.1"/>
</dbReference>
<protein>
    <recommendedName>
        <fullName evidence="1">DUF4340 domain-containing protein</fullName>
    </recommendedName>
</protein>
<organism evidence="2 3">
    <name type="scientific">Poriferisphaera corsica</name>
    <dbReference type="NCBI Taxonomy" id="2528020"/>
    <lineage>
        <taxon>Bacteria</taxon>
        <taxon>Pseudomonadati</taxon>
        <taxon>Planctomycetota</taxon>
        <taxon>Phycisphaerae</taxon>
        <taxon>Phycisphaerales</taxon>
        <taxon>Phycisphaeraceae</taxon>
        <taxon>Poriferisphaera</taxon>
    </lineage>
</organism>
<gene>
    <name evidence="2" type="ORF">KS4_16950</name>
</gene>
<evidence type="ECO:0000313" key="3">
    <source>
        <dbReference type="Proteomes" id="UP000317369"/>
    </source>
</evidence>
<dbReference type="InterPro" id="IPR025641">
    <property type="entry name" value="DUF4340"/>
</dbReference>
<dbReference type="AlphaFoldDB" id="A0A517YTT0"/>
<name>A0A517YTT0_9BACT</name>
<dbReference type="KEGG" id="pcor:KS4_16950"/>
<dbReference type="EMBL" id="CP036425">
    <property type="protein sequence ID" value="QDU33640.1"/>
    <property type="molecule type" value="Genomic_DNA"/>
</dbReference>
<reference evidence="2 3" key="1">
    <citation type="submission" date="2019-02" db="EMBL/GenBank/DDBJ databases">
        <title>Deep-cultivation of Planctomycetes and their phenomic and genomic characterization uncovers novel biology.</title>
        <authorList>
            <person name="Wiegand S."/>
            <person name="Jogler M."/>
            <person name="Boedeker C."/>
            <person name="Pinto D."/>
            <person name="Vollmers J."/>
            <person name="Rivas-Marin E."/>
            <person name="Kohn T."/>
            <person name="Peeters S.H."/>
            <person name="Heuer A."/>
            <person name="Rast P."/>
            <person name="Oberbeckmann S."/>
            <person name="Bunk B."/>
            <person name="Jeske O."/>
            <person name="Meyerdierks A."/>
            <person name="Storesund J.E."/>
            <person name="Kallscheuer N."/>
            <person name="Luecker S."/>
            <person name="Lage O.M."/>
            <person name="Pohl T."/>
            <person name="Merkel B.J."/>
            <person name="Hornburger P."/>
            <person name="Mueller R.-W."/>
            <person name="Bruemmer F."/>
            <person name="Labrenz M."/>
            <person name="Spormann A.M."/>
            <person name="Op den Camp H."/>
            <person name="Overmann J."/>
            <person name="Amann R."/>
            <person name="Jetten M.S.M."/>
            <person name="Mascher T."/>
            <person name="Medema M.H."/>
            <person name="Devos D.P."/>
            <person name="Kaster A.-K."/>
            <person name="Ovreas L."/>
            <person name="Rohde M."/>
            <person name="Galperin M.Y."/>
            <person name="Jogler C."/>
        </authorList>
    </citation>
    <scope>NUCLEOTIDE SEQUENCE [LARGE SCALE GENOMIC DNA]</scope>
    <source>
        <strain evidence="2 3">KS4</strain>
    </source>
</reference>
<keyword evidence="3" id="KW-1185">Reference proteome</keyword>
<dbReference type="Pfam" id="PF14238">
    <property type="entry name" value="DUF4340"/>
    <property type="match status" value="1"/>
</dbReference>
<evidence type="ECO:0000259" key="1">
    <source>
        <dbReference type="Pfam" id="PF14238"/>
    </source>
</evidence>
<feature type="domain" description="DUF4340" evidence="1">
    <location>
        <begin position="80"/>
        <end position="248"/>
    </location>
</feature>